<dbReference type="Proteomes" id="UP000447434">
    <property type="component" value="Chromosome 6"/>
</dbReference>
<dbReference type="EMBL" id="WOCE01000006">
    <property type="protein sequence ID" value="KAE9612087.1"/>
    <property type="molecule type" value="Genomic_DNA"/>
</dbReference>
<evidence type="ECO:0000313" key="3">
    <source>
        <dbReference type="Proteomes" id="UP000447434"/>
    </source>
</evidence>
<dbReference type="AlphaFoldDB" id="A0A6A4QDR2"/>
<feature type="region of interest" description="Disordered" evidence="1">
    <location>
        <begin position="1"/>
        <end position="35"/>
    </location>
</feature>
<name>A0A6A4QDR2_LUPAL</name>
<dbReference type="PANTHER" id="PTHR34657">
    <property type="entry name" value="EMBRYO SAC DEVELOPMENT ARREST 6"/>
    <property type="match status" value="1"/>
</dbReference>
<keyword evidence="3" id="KW-1185">Reference proteome</keyword>
<evidence type="ECO:0000313" key="2">
    <source>
        <dbReference type="EMBL" id="KAE9612087.1"/>
    </source>
</evidence>
<gene>
    <name evidence="2" type="ORF">Lalb_Chr06g0169251</name>
</gene>
<reference evidence="3" key="1">
    <citation type="journal article" date="2020" name="Nat. Commun.">
        <title>Genome sequence of the cluster root forming white lupin.</title>
        <authorList>
            <person name="Hufnagel B."/>
            <person name="Marques A."/>
            <person name="Soriano A."/>
            <person name="Marques L."/>
            <person name="Divol F."/>
            <person name="Doumas P."/>
            <person name="Sallet E."/>
            <person name="Mancinotti D."/>
            <person name="Carrere S."/>
            <person name="Marande W."/>
            <person name="Arribat S."/>
            <person name="Keller J."/>
            <person name="Huneau C."/>
            <person name="Blein T."/>
            <person name="Aime D."/>
            <person name="Laguerre M."/>
            <person name="Taylor J."/>
            <person name="Schubert V."/>
            <person name="Nelson M."/>
            <person name="Geu-Flores F."/>
            <person name="Crespi M."/>
            <person name="Gallardo-Guerrero K."/>
            <person name="Delaux P.-M."/>
            <person name="Salse J."/>
            <person name="Berges H."/>
            <person name="Guyot R."/>
            <person name="Gouzy J."/>
            <person name="Peret B."/>
        </authorList>
    </citation>
    <scope>NUCLEOTIDE SEQUENCE [LARGE SCALE GENOMIC DNA]</scope>
    <source>
        <strain evidence="3">cv. Amiga</strain>
    </source>
</reference>
<sequence>MKNHYPRKMLPPGTSRKRKHTDSTQPAKPKDVEPIKSNRLLAGYLAHEFLTKGTLSLALTRLDPMLNHRVV</sequence>
<dbReference type="OrthoDB" id="687843at2759"/>
<organism evidence="2 3">
    <name type="scientific">Lupinus albus</name>
    <name type="common">White lupine</name>
    <name type="synonym">Lupinus termis</name>
    <dbReference type="NCBI Taxonomy" id="3870"/>
    <lineage>
        <taxon>Eukaryota</taxon>
        <taxon>Viridiplantae</taxon>
        <taxon>Streptophyta</taxon>
        <taxon>Embryophyta</taxon>
        <taxon>Tracheophyta</taxon>
        <taxon>Spermatophyta</taxon>
        <taxon>Magnoliopsida</taxon>
        <taxon>eudicotyledons</taxon>
        <taxon>Gunneridae</taxon>
        <taxon>Pentapetalae</taxon>
        <taxon>rosids</taxon>
        <taxon>fabids</taxon>
        <taxon>Fabales</taxon>
        <taxon>Fabaceae</taxon>
        <taxon>Papilionoideae</taxon>
        <taxon>50 kb inversion clade</taxon>
        <taxon>genistoids sensu lato</taxon>
        <taxon>core genistoids</taxon>
        <taxon>Genisteae</taxon>
        <taxon>Lupinus</taxon>
    </lineage>
</organism>
<protein>
    <submittedName>
        <fullName evidence="2">Uncharacterized protein</fullName>
    </submittedName>
</protein>
<comment type="caution">
    <text evidence="2">The sequence shown here is derived from an EMBL/GenBank/DDBJ whole genome shotgun (WGS) entry which is preliminary data.</text>
</comment>
<dbReference type="PANTHER" id="PTHR34657:SF4">
    <property type="entry name" value="EMBRYO SAC DEVELOPMENT ARREST 6"/>
    <property type="match status" value="1"/>
</dbReference>
<evidence type="ECO:0000256" key="1">
    <source>
        <dbReference type="SAM" id="MobiDB-lite"/>
    </source>
</evidence>
<proteinExistence type="predicted"/>
<accession>A0A6A4QDR2</accession>